<organism evidence="2 3">
    <name type="scientific">Microbulbifer okhotskensis</name>
    <dbReference type="NCBI Taxonomy" id="2926617"/>
    <lineage>
        <taxon>Bacteria</taxon>
        <taxon>Pseudomonadati</taxon>
        <taxon>Pseudomonadota</taxon>
        <taxon>Gammaproteobacteria</taxon>
        <taxon>Cellvibrionales</taxon>
        <taxon>Microbulbiferaceae</taxon>
        <taxon>Microbulbifer</taxon>
    </lineage>
</organism>
<evidence type="ECO:0000313" key="2">
    <source>
        <dbReference type="EMBL" id="MCO1335941.1"/>
    </source>
</evidence>
<dbReference type="AlphaFoldDB" id="A0A9X2J8U8"/>
<feature type="signal peptide" evidence="1">
    <location>
        <begin position="1"/>
        <end position="24"/>
    </location>
</feature>
<evidence type="ECO:0000256" key="1">
    <source>
        <dbReference type="SAM" id="SignalP"/>
    </source>
</evidence>
<protein>
    <submittedName>
        <fullName evidence="2">Uncharacterized protein</fullName>
    </submittedName>
</protein>
<dbReference type="RefSeq" id="WP_252471134.1">
    <property type="nucleotide sequence ID" value="NZ_JALBWM010000093.1"/>
</dbReference>
<dbReference type="EMBL" id="JALBWM010000093">
    <property type="protein sequence ID" value="MCO1335941.1"/>
    <property type="molecule type" value="Genomic_DNA"/>
</dbReference>
<reference evidence="2" key="1">
    <citation type="journal article" date="2022" name="Arch. Microbiol.">
        <title>Microbulbifer okhotskensis sp. nov., isolated from a deep bottom sediment of the Okhotsk Sea.</title>
        <authorList>
            <person name="Romanenko L."/>
            <person name="Kurilenko V."/>
            <person name="Otstavnykh N."/>
            <person name="Velansky P."/>
            <person name="Isaeva M."/>
            <person name="Mikhailov V."/>
        </authorList>
    </citation>
    <scope>NUCLEOTIDE SEQUENCE</scope>
    <source>
        <strain evidence="2">OS29</strain>
    </source>
</reference>
<evidence type="ECO:0000313" key="3">
    <source>
        <dbReference type="Proteomes" id="UP001139028"/>
    </source>
</evidence>
<dbReference type="Proteomes" id="UP001139028">
    <property type="component" value="Unassembled WGS sequence"/>
</dbReference>
<comment type="caution">
    <text evidence="2">The sequence shown here is derived from an EMBL/GenBank/DDBJ whole genome shotgun (WGS) entry which is preliminary data.</text>
</comment>
<gene>
    <name evidence="2" type="ORF">MO867_16530</name>
</gene>
<sequence length="91" mass="9858">MLQNKTAINLIASLVAFFSISAHSKSVMNAEFRTLKACLSAIEKNGGGPLKIITDKPKEVSGFLANGEGFACERKVTGSKGTYYHGWFMVK</sequence>
<proteinExistence type="predicted"/>
<name>A0A9X2J8U8_9GAMM</name>
<keyword evidence="1" id="KW-0732">Signal</keyword>
<keyword evidence="3" id="KW-1185">Reference proteome</keyword>
<accession>A0A9X2J8U8</accession>
<feature type="chain" id="PRO_5040808581" evidence="1">
    <location>
        <begin position="25"/>
        <end position="91"/>
    </location>
</feature>